<comment type="caution">
    <text evidence="3">The sequence shown here is derived from an EMBL/GenBank/DDBJ whole genome shotgun (WGS) entry which is preliminary data.</text>
</comment>
<keyword evidence="2" id="KW-0472">Membrane</keyword>
<dbReference type="AlphaFoldDB" id="A0A506Y894"/>
<dbReference type="RefSeq" id="WP_141162248.1">
    <property type="nucleotide sequence ID" value="NZ_VHQG01000001.1"/>
</dbReference>
<feature type="region of interest" description="Disordered" evidence="1">
    <location>
        <begin position="78"/>
        <end position="102"/>
    </location>
</feature>
<accession>A0A506Y894</accession>
<organism evidence="3 4">
    <name type="scientific">Schumannella soli</name>
    <dbReference type="NCBI Taxonomy" id="2590779"/>
    <lineage>
        <taxon>Bacteria</taxon>
        <taxon>Bacillati</taxon>
        <taxon>Actinomycetota</taxon>
        <taxon>Actinomycetes</taxon>
        <taxon>Micrococcales</taxon>
        <taxon>Microbacteriaceae</taxon>
        <taxon>Schumannella</taxon>
    </lineage>
</organism>
<reference evidence="3 4" key="1">
    <citation type="submission" date="2019-06" db="EMBL/GenBank/DDBJ databases">
        <authorList>
            <person name="Li F."/>
        </authorList>
    </citation>
    <scope>NUCLEOTIDE SEQUENCE [LARGE SCALE GENOMIC DNA]</scope>
    <source>
        <strain evidence="3 4">10F1D-1</strain>
    </source>
</reference>
<gene>
    <name evidence="3" type="ORF">FJ657_03440</name>
</gene>
<sequence>MPWLHALARDMIGAECRGRPRSDALQERAESAIVRSTDAAGADSDALTRAERVGVIVGVGLAALVTIVSGTLLALDGGTSHAVEPGSRTQDRPAHVAQVGDR</sequence>
<evidence type="ECO:0000313" key="3">
    <source>
        <dbReference type="EMBL" id="TPW77720.1"/>
    </source>
</evidence>
<proteinExistence type="predicted"/>
<keyword evidence="2" id="KW-0812">Transmembrane</keyword>
<feature type="transmembrane region" description="Helical" evidence="2">
    <location>
        <begin position="53"/>
        <end position="75"/>
    </location>
</feature>
<evidence type="ECO:0000313" key="4">
    <source>
        <dbReference type="Proteomes" id="UP000316252"/>
    </source>
</evidence>
<evidence type="ECO:0000256" key="2">
    <source>
        <dbReference type="SAM" id="Phobius"/>
    </source>
</evidence>
<feature type="compositionally biased region" description="Basic and acidic residues" evidence="1">
    <location>
        <begin position="89"/>
        <end position="102"/>
    </location>
</feature>
<dbReference type="EMBL" id="VHQG01000001">
    <property type="protein sequence ID" value="TPW77720.1"/>
    <property type="molecule type" value="Genomic_DNA"/>
</dbReference>
<keyword evidence="2" id="KW-1133">Transmembrane helix</keyword>
<evidence type="ECO:0000256" key="1">
    <source>
        <dbReference type="SAM" id="MobiDB-lite"/>
    </source>
</evidence>
<protein>
    <submittedName>
        <fullName evidence="3">Uncharacterized protein</fullName>
    </submittedName>
</protein>
<dbReference type="Proteomes" id="UP000316252">
    <property type="component" value="Unassembled WGS sequence"/>
</dbReference>
<name>A0A506Y894_9MICO</name>
<keyword evidence="4" id="KW-1185">Reference proteome</keyword>